<dbReference type="PANTHER" id="PTHR48081:SF33">
    <property type="entry name" value="KYNURENINE FORMAMIDASE"/>
    <property type="match status" value="1"/>
</dbReference>
<feature type="domain" description="BD-FAE-like" evidence="2">
    <location>
        <begin position="51"/>
        <end position="228"/>
    </location>
</feature>
<dbReference type="SUPFAM" id="SSF53474">
    <property type="entry name" value="alpha/beta-Hydrolases"/>
    <property type="match status" value="1"/>
</dbReference>
<comment type="caution">
    <text evidence="3">The sequence shown here is derived from an EMBL/GenBank/DDBJ whole genome shotgun (WGS) entry which is preliminary data.</text>
</comment>
<dbReference type="InterPro" id="IPR049492">
    <property type="entry name" value="BD-FAE-like_dom"/>
</dbReference>
<accession>A0A5M8R239</accession>
<dbReference type="Gene3D" id="3.40.50.1820">
    <property type="entry name" value="alpha/beta hydrolase"/>
    <property type="match status" value="1"/>
</dbReference>
<name>A0A5M8R239_9BACT</name>
<gene>
    <name evidence="3" type="ORF">FEM33_04360</name>
</gene>
<evidence type="ECO:0000256" key="1">
    <source>
        <dbReference type="ARBA" id="ARBA00022801"/>
    </source>
</evidence>
<dbReference type="Proteomes" id="UP000323994">
    <property type="component" value="Unassembled WGS sequence"/>
</dbReference>
<evidence type="ECO:0000259" key="2">
    <source>
        <dbReference type="Pfam" id="PF20434"/>
    </source>
</evidence>
<evidence type="ECO:0000313" key="4">
    <source>
        <dbReference type="Proteomes" id="UP000323994"/>
    </source>
</evidence>
<sequence length="300" mass="33732">MNYSLKVAFILLQLAISSFLLLFSGCSFRRIAVSKNVVYQKADQAQAEHSLNVFAPKKIKTPKNVLVFFHGGNWNSGRKSQYNIFGKHWARKDVVAVIADYPLSPGADFSDMAFAAAKAVKWVKENIGRYGGNPERIFVSGHSAGGHLAALISTDDRYFTKLGISNPIAGTILIDAAGLDMHGYLKEEKFPRGHTYLNTFTSDPEKWKEASPVFHLHPAMPPMLIYSGGRTYPSISKSNLKFVTSIKSYAPETIYRIQKKKKHVAMILQFVNPLNRRYKEIKDFMKSAKNRPENLSKPEK</sequence>
<organism evidence="3 4">
    <name type="scientific">Dyadobacter flavalbus</name>
    <dbReference type="NCBI Taxonomy" id="2579942"/>
    <lineage>
        <taxon>Bacteria</taxon>
        <taxon>Pseudomonadati</taxon>
        <taxon>Bacteroidota</taxon>
        <taxon>Cytophagia</taxon>
        <taxon>Cytophagales</taxon>
        <taxon>Spirosomataceae</taxon>
        <taxon>Dyadobacter</taxon>
    </lineage>
</organism>
<dbReference type="PROSITE" id="PS51257">
    <property type="entry name" value="PROKAR_LIPOPROTEIN"/>
    <property type="match status" value="1"/>
</dbReference>
<dbReference type="InterPro" id="IPR050300">
    <property type="entry name" value="GDXG_lipolytic_enzyme"/>
</dbReference>
<dbReference type="EMBL" id="VBSN01000024">
    <property type="protein sequence ID" value="KAA6441044.1"/>
    <property type="molecule type" value="Genomic_DNA"/>
</dbReference>
<keyword evidence="1 3" id="KW-0378">Hydrolase</keyword>
<dbReference type="RefSeq" id="WP_139010885.1">
    <property type="nucleotide sequence ID" value="NZ_VBSN01000024.1"/>
</dbReference>
<dbReference type="AlphaFoldDB" id="A0A5M8R239"/>
<keyword evidence="4" id="KW-1185">Reference proteome</keyword>
<protein>
    <submittedName>
        <fullName evidence="3">Alpha/beta hydrolase</fullName>
    </submittedName>
</protein>
<evidence type="ECO:0000313" key="3">
    <source>
        <dbReference type="EMBL" id="KAA6441044.1"/>
    </source>
</evidence>
<reference evidence="3 4" key="1">
    <citation type="submission" date="2019-05" db="EMBL/GenBank/DDBJ databases">
        <authorList>
            <person name="Qu J.-H."/>
        </authorList>
    </citation>
    <scope>NUCLEOTIDE SEQUENCE [LARGE SCALE GENOMIC DNA]</scope>
    <source>
        <strain evidence="3 4">NS28</strain>
    </source>
</reference>
<dbReference type="OrthoDB" id="9777975at2"/>
<dbReference type="PANTHER" id="PTHR48081">
    <property type="entry name" value="AB HYDROLASE SUPERFAMILY PROTEIN C4A8.06C"/>
    <property type="match status" value="1"/>
</dbReference>
<proteinExistence type="predicted"/>
<dbReference type="Pfam" id="PF20434">
    <property type="entry name" value="BD-FAE"/>
    <property type="match status" value="1"/>
</dbReference>
<dbReference type="InterPro" id="IPR029058">
    <property type="entry name" value="AB_hydrolase_fold"/>
</dbReference>
<dbReference type="GO" id="GO:0016787">
    <property type="term" value="F:hydrolase activity"/>
    <property type="evidence" value="ECO:0007669"/>
    <property type="project" value="UniProtKB-KW"/>
</dbReference>